<protein>
    <submittedName>
        <fullName evidence="2">Transposase, putative, N-terminal domain-containing protein</fullName>
    </submittedName>
</protein>
<proteinExistence type="predicted"/>
<organism evidence="2 3">
    <name type="scientific">Natribacillus halophilus</name>
    <dbReference type="NCBI Taxonomy" id="549003"/>
    <lineage>
        <taxon>Bacteria</taxon>
        <taxon>Bacillati</taxon>
        <taxon>Bacillota</taxon>
        <taxon>Bacilli</taxon>
        <taxon>Bacillales</taxon>
        <taxon>Bacillaceae</taxon>
        <taxon>Natribacillus</taxon>
    </lineage>
</organism>
<feature type="non-terminal residue" evidence="2">
    <location>
        <position position="36"/>
    </location>
</feature>
<dbReference type="Proteomes" id="UP000198853">
    <property type="component" value="Unassembled WGS sequence"/>
</dbReference>
<name>A0A1G8SVV0_9BACI</name>
<feature type="domain" description="Transposase putative helix-turn-helix" evidence="1">
    <location>
        <begin position="1"/>
        <end position="29"/>
    </location>
</feature>
<dbReference type="EMBL" id="FNEN01000037">
    <property type="protein sequence ID" value="SDJ33356.1"/>
    <property type="molecule type" value="Genomic_DNA"/>
</dbReference>
<reference evidence="2 3" key="1">
    <citation type="submission" date="2016-10" db="EMBL/GenBank/DDBJ databases">
        <authorList>
            <person name="de Groot N.N."/>
        </authorList>
    </citation>
    <scope>NUCLEOTIDE SEQUENCE [LARGE SCALE GENOMIC DNA]</scope>
    <source>
        <strain evidence="2 3">DSM 21771</strain>
    </source>
</reference>
<evidence type="ECO:0000313" key="2">
    <source>
        <dbReference type="EMBL" id="SDJ33356.1"/>
    </source>
</evidence>
<sequence length="36" mass="4077">MKLTLTAKIKINPTDEQEQLLAKTVRAYREACNVVS</sequence>
<gene>
    <name evidence="2" type="ORF">SAMN04488123_13710</name>
</gene>
<dbReference type="Pfam" id="PF12323">
    <property type="entry name" value="HTH_OrfB_IS605"/>
    <property type="match status" value="1"/>
</dbReference>
<dbReference type="AlphaFoldDB" id="A0A1G8SVV0"/>
<evidence type="ECO:0000313" key="3">
    <source>
        <dbReference type="Proteomes" id="UP000198853"/>
    </source>
</evidence>
<dbReference type="InterPro" id="IPR021027">
    <property type="entry name" value="Transposase_put_HTH"/>
</dbReference>
<keyword evidence="3" id="KW-1185">Reference proteome</keyword>
<dbReference type="RefSeq" id="WP_176764839.1">
    <property type="nucleotide sequence ID" value="NZ_FNEN01000037.1"/>
</dbReference>
<evidence type="ECO:0000259" key="1">
    <source>
        <dbReference type="Pfam" id="PF12323"/>
    </source>
</evidence>
<accession>A0A1G8SVV0</accession>